<feature type="region of interest" description="Disordered" evidence="1">
    <location>
        <begin position="466"/>
        <end position="487"/>
    </location>
</feature>
<evidence type="ECO:0000256" key="1">
    <source>
        <dbReference type="SAM" id="MobiDB-lite"/>
    </source>
</evidence>
<proteinExistence type="predicted"/>
<feature type="region of interest" description="Disordered" evidence="1">
    <location>
        <begin position="312"/>
        <end position="356"/>
    </location>
</feature>
<feature type="compositionally biased region" description="Basic and acidic residues" evidence="1">
    <location>
        <begin position="324"/>
        <end position="340"/>
    </location>
</feature>
<feature type="compositionally biased region" description="Basic residues" evidence="1">
    <location>
        <begin position="610"/>
        <end position="620"/>
    </location>
</feature>
<feature type="compositionally biased region" description="Polar residues" evidence="1">
    <location>
        <begin position="50"/>
        <end position="63"/>
    </location>
</feature>
<comment type="caution">
    <text evidence="2">The sequence shown here is derived from an EMBL/GenBank/DDBJ whole genome shotgun (WGS) entry which is preliminary data.</text>
</comment>
<feature type="region of interest" description="Disordered" evidence="1">
    <location>
        <begin position="515"/>
        <end position="550"/>
    </location>
</feature>
<reference evidence="2 3" key="1">
    <citation type="journal article" date="2019" name="Sci. Rep.">
        <title>A high-quality genome of Eragrostis curvula grass provides insights into Poaceae evolution and supports new strategies to enhance forage quality.</title>
        <authorList>
            <person name="Carballo J."/>
            <person name="Santos B.A.C.M."/>
            <person name="Zappacosta D."/>
            <person name="Garbus I."/>
            <person name="Selva J.P."/>
            <person name="Gallo C.A."/>
            <person name="Diaz A."/>
            <person name="Albertini E."/>
            <person name="Caccamo M."/>
            <person name="Echenique V."/>
        </authorList>
    </citation>
    <scope>NUCLEOTIDE SEQUENCE [LARGE SCALE GENOMIC DNA]</scope>
    <source>
        <strain evidence="3">cv. Victoria</strain>
        <tissue evidence="2">Leaf</tissue>
    </source>
</reference>
<feature type="region of interest" description="Disordered" evidence="1">
    <location>
        <begin position="1"/>
        <end position="156"/>
    </location>
</feature>
<dbReference type="Gramene" id="TVU49703">
    <property type="protein sequence ID" value="TVU49703"/>
    <property type="gene ID" value="EJB05_01029"/>
</dbReference>
<dbReference type="EMBL" id="RWGY01000002">
    <property type="protein sequence ID" value="TVU49703.1"/>
    <property type="molecule type" value="Genomic_DNA"/>
</dbReference>
<sequence>MGERLFEPLALATVAAPPPPPRPAPAASTTPASPAPQTTDPRQTKPPLTPATSNSLHAHTQPQIEEPSSVRSEEKLSWSSDDEEEDSPVLDLDVRRPDAPLHAADLGAPGNAVRSAPGASASCAVPESPMADVRRPEAPPHATDPRAPGKIAPRESGVSAASTGIQAHSNGFFKLQSEIVVPERRARDSSLSGGRCSTLPRPSFKDVLLGQRCSSDQGARRRPLLTEQDADMALTSELWEKARPSCVPDESEGWQIVQPRRRRPRPALRRCSTPEQQVRRARYLNRLRGRCFNCLGPPRRRSLFQRLRWPADKERHRERSPRRQRGEGSRHGGRRHDREQSLSPVTRRSRERSLEREAHRVFRRVHRAEPAQASKKASGRCKQLVAGRGGGSDAGAAGAVAFSRPVMDDAGILPDGDWRQPPLALDEFDPMDHEALLLGAPAAPVQTPGSPPLVPTNEQCRQPLVEGECSAPAPPTTEEPALEDDPAELAPVEEGIKDQLKDFISAVTETTAPPILNTPVKKKGPVSAAQDGATRRSGRLAEKMKKKGAKTTTELAQDLMLQKMGSSMSQADMKEDARAKLINIFGGPLTEEKMEAIEDLLMAMKLDGKKPKKGANKKKVAPLPRC</sequence>
<gene>
    <name evidence="2" type="ORF">EJB05_01029</name>
</gene>
<dbReference type="Proteomes" id="UP000324897">
    <property type="component" value="Chromosome 6"/>
</dbReference>
<accession>A0A5J9WNL5</accession>
<feature type="non-terminal residue" evidence="2">
    <location>
        <position position="1"/>
    </location>
</feature>
<dbReference type="AlphaFoldDB" id="A0A5J9WNL5"/>
<protein>
    <submittedName>
        <fullName evidence="2">Uncharacterized protein</fullName>
    </submittedName>
</protein>
<feature type="region of interest" description="Disordered" evidence="1">
    <location>
        <begin position="607"/>
        <end position="626"/>
    </location>
</feature>
<name>A0A5J9WNL5_9POAL</name>
<evidence type="ECO:0000313" key="3">
    <source>
        <dbReference type="Proteomes" id="UP000324897"/>
    </source>
</evidence>
<keyword evidence="3" id="KW-1185">Reference proteome</keyword>
<feature type="compositionally biased region" description="Low complexity" evidence="1">
    <location>
        <begin position="25"/>
        <end position="41"/>
    </location>
</feature>
<organism evidence="2 3">
    <name type="scientific">Eragrostis curvula</name>
    <name type="common">weeping love grass</name>
    <dbReference type="NCBI Taxonomy" id="38414"/>
    <lineage>
        <taxon>Eukaryota</taxon>
        <taxon>Viridiplantae</taxon>
        <taxon>Streptophyta</taxon>
        <taxon>Embryophyta</taxon>
        <taxon>Tracheophyta</taxon>
        <taxon>Spermatophyta</taxon>
        <taxon>Magnoliopsida</taxon>
        <taxon>Liliopsida</taxon>
        <taxon>Poales</taxon>
        <taxon>Poaceae</taxon>
        <taxon>PACMAD clade</taxon>
        <taxon>Chloridoideae</taxon>
        <taxon>Eragrostideae</taxon>
        <taxon>Eragrostidinae</taxon>
        <taxon>Eragrostis</taxon>
    </lineage>
</organism>
<evidence type="ECO:0000313" key="2">
    <source>
        <dbReference type="EMBL" id="TVU49703.1"/>
    </source>
</evidence>